<dbReference type="EMBL" id="JAEPBG010000021">
    <property type="protein sequence ID" value="MBK4738462.1"/>
    <property type="molecule type" value="Genomic_DNA"/>
</dbReference>
<evidence type="ECO:0000256" key="1">
    <source>
        <dbReference type="SAM" id="MobiDB-lite"/>
    </source>
</evidence>
<dbReference type="RefSeq" id="WP_200597709.1">
    <property type="nucleotide sequence ID" value="NZ_JAEPBG010000021.1"/>
</dbReference>
<keyword evidence="5" id="KW-1185">Reference proteome</keyword>
<keyword evidence="2" id="KW-0732">Signal</keyword>
<evidence type="ECO:0000313" key="4">
    <source>
        <dbReference type="EMBL" id="MBK4738462.1"/>
    </source>
</evidence>
<protein>
    <recommendedName>
        <fullName evidence="3">Glycine-zipper-containing OmpA-like membrane domain-containing protein</fullName>
    </recommendedName>
</protein>
<feature type="compositionally biased region" description="Low complexity" evidence="1">
    <location>
        <begin position="58"/>
        <end position="67"/>
    </location>
</feature>
<feature type="domain" description="Glycine-zipper-containing OmpA-like membrane" evidence="3">
    <location>
        <begin position="76"/>
        <end position="112"/>
    </location>
</feature>
<feature type="signal peptide" evidence="2">
    <location>
        <begin position="1"/>
        <end position="22"/>
    </location>
</feature>
<feature type="region of interest" description="Disordered" evidence="1">
    <location>
        <begin position="57"/>
        <end position="80"/>
    </location>
</feature>
<dbReference type="Pfam" id="PF13436">
    <property type="entry name" value="Gly-zipper_OmpA"/>
    <property type="match status" value="1"/>
</dbReference>
<evidence type="ECO:0000313" key="5">
    <source>
        <dbReference type="Proteomes" id="UP000622890"/>
    </source>
</evidence>
<organism evidence="4 5">
    <name type="scientific">Noviherbaspirillum pedocola</name>
    <dbReference type="NCBI Taxonomy" id="2801341"/>
    <lineage>
        <taxon>Bacteria</taxon>
        <taxon>Pseudomonadati</taxon>
        <taxon>Pseudomonadota</taxon>
        <taxon>Betaproteobacteria</taxon>
        <taxon>Burkholderiales</taxon>
        <taxon>Oxalobacteraceae</taxon>
        <taxon>Noviherbaspirillum</taxon>
    </lineage>
</organism>
<sequence>MRRDVRVMTGMTGFLLAAAAFAAGAPAVYPAKGQSADKQMRDEGECTGWAKKSTGVDPAAVASAAQQPPAPGGERARGAARGAVGGAAIGAIAGDAGKGAGVGAVVGTMRGGSQARQRQQSQTQSSLDAYYRAYGACMSGRGYSVS</sequence>
<dbReference type="AlphaFoldDB" id="A0A934W8C4"/>
<reference evidence="4" key="1">
    <citation type="submission" date="2021-01" db="EMBL/GenBank/DDBJ databases">
        <title>Genome sequence of strain Noviherbaspirillum sp. DKR-6.</title>
        <authorList>
            <person name="Chaudhary D.K."/>
        </authorList>
    </citation>
    <scope>NUCLEOTIDE SEQUENCE</scope>
    <source>
        <strain evidence="4">DKR-6</strain>
    </source>
</reference>
<evidence type="ECO:0000256" key="2">
    <source>
        <dbReference type="SAM" id="SignalP"/>
    </source>
</evidence>
<evidence type="ECO:0000259" key="3">
    <source>
        <dbReference type="Pfam" id="PF13436"/>
    </source>
</evidence>
<dbReference type="Proteomes" id="UP000622890">
    <property type="component" value="Unassembled WGS sequence"/>
</dbReference>
<gene>
    <name evidence="4" type="ORF">JJB74_27890</name>
</gene>
<proteinExistence type="predicted"/>
<feature type="chain" id="PRO_5037188301" description="Glycine-zipper-containing OmpA-like membrane domain-containing protein" evidence="2">
    <location>
        <begin position="23"/>
        <end position="146"/>
    </location>
</feature>
<name>A0A934W8C4_9BURK</name>
<comment type="caution">
    <text evidence="4">The sequence shown here is derived from an EMBL/GenBank/DDBJ whole genome shotgun (WGS) entry which is preliminary data.</text>
</comment>
<dbReference type="InterPro" id="IPR025693">
    <property type="entry name" value="Gly-zipper_OmpA-like_dom"/>
</dbReference>
<accession>A0A934W8C4</accession>